<name>A0A8H3DR53_9AGAM</name>
<evidence type="ECO:0000313" key="3">
    <source>
        <dbReference type="Proteomes" id="UP000663843"/>
    </source>
</evidence>
<organism evidence="2 3">
    <name type="scientific">Rhizoctonia solani</name>
    <dbReference type="NCBI Taxonomy" id="456999"/>
    <lineage>
        <taxon>Eukaryota</taxon>
        <taxon>Fungi</taxon>
        <taxon>Dikarya</taxon>
        <taxon>Basidiomycota</taxon>
        <taxon>Agaricomycotina</taxon>
        <taxon>Agaricomycetes</taxon>
        <taxon>Cantharellales</taxon>
        <taxon>Ceratobasidiaceae</taxon>
        <taxon>Rhizoctonia</taxon>
    </lineage>
</organism>
<comment type="caution">
    <text evidence="2">The sequence shown here is derived from an EMBL/GenBank/DDBJ whole genome shotgun (WGS) entry which is preliminary data.</text>
</comment>
<keyword evidence="1" id="KW-0812">Transmembrane</keyword>
<sequence length="123" mass="13065">MAASVSPQLPDAVGDPLPPDPLPANFVLVMYALLTGIGTTTSGTAPLVNLKPLRDRHSVEADIYGSGIGFSVYVIPLRPLHPLHPPHPIRPLSVHQTSGSGGLAPVCVFPWWHLKTPARLLMA</sequence>
<evidence type="ECO:0000256" key="1">
    <source>
        <dbReference type="SAM" id="Phobius"/>
    </source>
</evidence>
<gene>
    <name evidence="2" type="ORF">RDB_LOCUS188769</name>
</gene>
<dbReference type="Proteomes" id="UP000663843">
    <property type="component" value="Unassembled WGS sequence"/>
</dbReference>
<keyword evidence="1" id="KW-0472">Membrane</keyword>
<reference evidence="2" key="1">
    <citation type="submission" date="2021-01" db="EMBL/GenBank/DDBJ databases">
        <authorList>
            <person name="Kaushik A."/>
        </authorList>
    </citation>
    <scope>NUCLEOTIDE SEQUENCE</scope>
    <source>
        <strain evidence="2">AG2-2IIIB</strain>
    </source>
</reference>
<evidence type="ECO:0000313" key="2">
    <source>
        <dbReference type="EMBL" id="CAE6537269.1"/>
    </source>
</evidence>
<protein>
    <submittedName>
        <fullName evidence="2">Uncharacterized protein</fullName>
    </submittedName>
</protein>
<proteinExistence type="predicted"/>
<keyword evidence="1" id="KW-1133">Transmembrane helix</keyword>
<dbReference type="AlphaFoldDB" id="A0A8H3DR53"/>
<accession>A0A8H3DR53</accession>
<feature type="transmembrane region" description="Helical" evidence="1">
    <location>
        <begin position="26"/>
        <end position="48"/>
    </location>
</feature>
<dbReference type="EMBL" id="CAJMWT010009165">
    <property type="protein sequence ID" value="CAE6537269.1"/>
    <property type="molecule type" value="Genomic_DNA"/>
</dbReference>